<organism evidence="2">
    <name type="scientific">Culex pipiens</name>
    <name type="common">House mosquito</name>
    <dbReference type="NCBI Taxonomy" id="7175"/>
    <lineage>
        <taxon>Eukaryota</taxon>
        <taxon>Metazoa</taxon>
        <taxon>Ecdysozoa</taxon>
        <taxon>Arthropoda</taxon>
        <taxon>Hexapoda</taxon>
        <taxon>Insecta</taxon>
        <taxon>Pterygota</taxon>
        <taxon>Neoptera</taxon>
        <taxon>Endopterygota</taxon>
        <taxon>Diptera</taxon>
        <taxon>Nematocera</taxon>
        <taxon>Culicoidea</taxon>
        <taxon>Culicidae</taxon>
        <taxon>Culicinae</taxon>
        <taxon>Culicini</taxon>
        <taxon>Culex</taxon>
        <taxon>Culex</taxon>
    </lineage>
</organism>
<name>A0A8D8CV00_CULPI</name>
<proteinExistence type="predicted"/>
<reference evidence="2" key="1">
    <citation type="submission" date="2021-05" db="EMBL/GenBank/DDBJ databases">
        <authorList>
            <person name="Alioto T."/>
            <person name="Alioto T."/>
            <person name="Gomez Garrido J."/>
        </authorList>
    </citation>
    <scope>NUCLEOTIDE SEQUENCE</scope>
</reference>
<feature type="region of interest" description="Disordered" evidence="1">
    <location>
        <begin position="42"/>
        <end position="95"/>
    </location>
</feature>
<dbReference type="AlphaFoldDB" id="A0A8D8CV00"/>
<evidence type="ECO:0000256" key="1">
    <source>
        <dbReference type="SAM" id="MobiDB-lite"/>
    </source>
</evidence>
<accession>A0A8D8CV00</accession>
<feature type="region of interest" description="Disordered" evidence="1">
    <location>
        <begin position="1"/>
        <end position="26"/>
    </location>
</feature>
<dbReference type="EMBL" id="HBUE01141257">
    <property type="protein sequence ID" value="CAG6500885.1"/>
    <property type="molecule type" value="Transcribed_RNA"/>
</dbReference>
<evidence type="ECO:0000313" key="2">
    <source>
        <dbReference type="EMBL" id="CAG6500885.1"/>
    </source>
</evidence>
<protein>
    <submittedName>
        <fullName evidence="2">(northern house mosquito) hypothetical protein</fullName>
    </submittedName>
</protein>
<sequence length="131" mass="14259">MRNVLHQAGPGVSRAGATTDGGGDRLGESFWITRRVLVPPRIPRGRSAEPSLPGGRNLGRKRADLQTEHLLSTTADNRARAPLGPSRAGHVRSGFDRSVPLSHRIRYRWFSPGQVSGRGWAGQLVRTGHIL</sequence>